<reference evidence="2 3" key="1">
    <citation type="submission" date="2023-08" db="EMBL/GenBank/DDBJ databases">
        <title>Black Yeasts Isolated from many extreme environments.</title>
        <authorList>
            <person name="Coleine C."/>
            <person name="Stajich J.E."/>
            <person name="Selbmann L."/>
        </authorList>
    </citation>
    <scope>NUCLEOTIDE SEQUENCE [LARGE SCALE GENOMIC DNA]</scope>
    <source>
        <strain evidence="2 3">CCFEE 5935</strain>
    </source>
</reference>
<dbReference type="EMBL" id="JAVRRT010000008">
    <property type="protein sequence ID" value="KAK5169883.1"/>
    <property type="molecule type" value="Genomic_DNA"/>
</dbReference>
<sequence length="113" mass="12307">MAISSPPPNGLPLKKTTSSPAVSAVFSTTELVEAVLEYLPILDLIRCKAVNRKFNDVVTQTKSKVIKQRLFLLPVSESSPVSMNVNIKTWEDSLGREAKLLGAPRDSMVHTSA</sequence>
<proteinExistence type="predicted"/>
<dbReference type="Pfam" id="PF00646">
    <property type="entry name" value="F-box"/>
    <property type="match status" value="1"/>
</dbReference>
<keyword evidence="3" id="KW-1185">Reference proteome</keyword>
<feature type="domain" description="F-box" evidence="1">
    <location>
        <begin position="30"/>
        <end position="63"/>
    </location>
</feature>
<dbReference type="CDD" id="cd09917">
    <property type="entry name" value="F-box_SF"/>
    <property type="match status" value="1"/>
</dbReference>
<protein>
    <recommendedName>
        <fullName evidence="1">F-box domain-containing protein</fullName>
    </recommendedName>
</protein>
<dbReference type="RefSeq" id="XP_064659229.1">
    <property type="nucleotide sequence ID" value="XM_064803104.1"/>
</dbReference>
<dbReference type="InterPro" id="IPR001810">
    <property type="entry name" value="F-box_dom"/>
</dbReference>
<dbReference type="GeneID" id="89927202"/>
<evidence type="ECO:0000313" key="2">
    <source>
        <dbReference type="EMBL" id="KAK5169883.1"/>
    </source>
</evidence>
<evidence type="ECO:0000313" key="3">
    <source>
        <dbReference type="Proteomes" id="UP001337655"/>
    </source>
</evidence>
<dbReference type="AlphaFoldDB" id="A0AAV9P9Q7"/>
<comment type="caution">
    <text evidence="2">The sequence shown here is derived from an EMBL/GenBank/DDBJ whole genome shotgun (WGS) entry which is preliminary data.</text>
</comment>
<evidence type="ECO:0000259" key="1">
    <source>
        <dbReference type="Pfam" id="PF00646"/>
    </source>
</evidence>
<dbReference type="Proteomes" id="UP001337655">
    <property type="component" value="Unassembled WGS sequence"/>
</dbReference>
<accession>A0AAV9P9Q7</accession>
<gene>
    <name evidence="2" type="ORF">LTR77_005861</name>
</gene>
<dbReference type="SUPFAM" id="SSF81383">
    <property type="entry name" value="F-box domain"/>
    <property type="match status" value="1"/>
</dbReference>
<organism evidence="2 3">
    <name type="scientific">Saxophila tyrrhenica</name>
    <dbReference type="NCBI Taxonomy" id="1690608"/>
    <lineage>
        <taxon>Eukaryota</taxon>
        <taxon>Fungi</taxon>
        <taxon>Dikarya</taxon>
        <taxon>Ascomycota</taxon>
        <taxon>Pezizomycotina</taxon>
        <taxon>Dothideomycetes</taxon>
        <taxon>Dothideomycetidae</taxon>
        <taxon>Mycosphaerellales</taxon>
        <taxon>Extremaceae</taxon>
        <taxon>Saxophila</taxon>
    </lineage>
</organism>
<dbReference type="InterPro" id="IPR036047">
    <property type="entry name" value="F-box-like_dom_sf"/>
</dbReference>
<name>A0AAV9P9Q7_9PEZI</name>